<gene>
    <name evidence="1" type="ORF">VCHENC02_2754</name>
</gene>
<comment type="caution">
    <text evidence="1">The sequence shown here is derived from an EMBL/GenBank/DDBJ whole genome shotgun (WGS) entry which is preliminary data.</text>
</comment>
<name>A0A454CYX9_VIBHA</name>
<dbReference type="EMBL" id="AJSR01001108">
    <property type="protein sequence ID" value="EKM31621.1"/>
    <property type="molecule type" value="Genomic_DNA"/>
</dbReference>
<organism evidence="1 2">
    <name type="scientific">Vibrio harveyi</name>
    <name type="common">Beneckea harveyi</name>
    <dbReference type="NCBI Taxonomy" id="669"/>
    <lineage>
        <taxon>Bacteria</taxon>
        <taxon>Pseudomonadati</taxon>
        <taxon>Pseudomonadota</taxon>
        <taxon>Gammaproteobacteria</taxon>
        <taxon>Vibrionales</taxon>
        <taxon>Vibrionaceae</taxon>
        <taxon>Vibrio</taxon>
    </lineage>
</organism>
<accession>A0A454CYX9</accession>
<dbReference type="Proteomes" id="UP000008367">
    <property type="component" value="Unassembled WGS sequence"/>
</dbReference>
<evidence type="ECO:0000313" key="1">
    <source>
        <dbReference type="EMBL" id="EKM31621.1"/>
    </source>
</evidence>
<proteinExistence type="predicted"/>
<dbReference type="AlphaFoldDB" id="A0A454CYX9"/>
<protein>
    <submittedName>
        <fullName evidence="1">Uncharacterized protein</fullName>
    </submittedName>
</protein>
<sequence length="52" mass="5855">MSALKNSVVANKALTNFLTFTRSTTHIDYESSNYITVCYFLNKKPSNNDGFS</sequence>
<evidence type="ECO:0000313" key="2">
    <source>
        <dbReference type="Proteomes" id="UP000008367"/>
    </source>
</evidence>
<reference evidence="1 2" key="1">
    <citation type="submission" date="2012-10" db="EMBL/GenBank/DDBJ databases">
        <title>Genome sequence of Vibrio Cholerae HENC-02.</title>
        <authorList>
            <person name="Eppinger M."/>
            <person name="Hasan N.A."/>
            <person name="Sengamalay N."/>
            <person name="Hine E."/>
            <person name="Su Q."/>
            <person name="Daugherty S.C."/>
            <person name="Young S."/>
            <person name="Sadzewicz L."/>
            <person name="Tallon L."/>
            <person name="Cebula T.A."/>
            <person name="Ravel J."/>
            <person name="Colwell R.R."/>
        </authorList>
    </citation>
    <scope>NUCLEOTIDE SEQUENCE [LARGE SCALE GENOMIC DNA]</scope>
    <source>
        <strain evidence="1 2">HENC-02</strain>
    </source>
</reference>